<dbReference type="InterPro" id="IPR036465">
    <property type="entry name" value="vWFA_dom_sf"/>
</dbReference>
<dbReference type="OrthoDB" id="9776116at2"/>
<evidence type="ECO:0000313" key="3">
    <source>
        <dbReference type="EMBL" id="TDQ44041.1"/>
    </source>
</evidence>
<dbReference type="AlphaFoldDB" id="A0A4R6UBR3"/>
<gene>
    <name evidence="3" type="ORF">DFR43_104132</name>
</gene>
<name>A0A4R6UBR3_9BURK</name>
<dbReference type="SUPFAM" id="SSF53300">
    <property type="entry name" value="vWA-like"/>
    <property type="match status" value="1"/>
</dbReference>
<sequence>MRWWRRRAANEPTAAAPALDAPDAPPREADALLHRLEWTVLRRLAGQVQGEHRTLMRGGGLDLADLREYQPHDDVRRIDWNVTARLQQPHVRQFLEDRDVTAWFVIDASPSLHFGSGSRSKQQVQLEWVAVLARLLARHGNRVGALIYGSGPARVLPARGGREQVLRIIQALMSAQRRHARPDARGETRLAEWLREAGAFSRRRSAVFVVSDFISAPGWEQPLGRMALRHDVLAVRLFDPLELHLPDLGLLPLYDAETGERLWVDTHDAGFRERFQRLAAEREAQLRAGLVRAGVDTLELSTDDDLGTALLRLAALRKRRPHGVRTA</sequence>
<feature type="region of interest" description="Disordered" evidence="1">
    <location>
        <begin position="1"/>
        <end position="24"/>
    </location>
</feature>
<dbReference type="Pfam" id="PF01882">
    <property type="entry name" value="DUF58"/>
    <property type="match status" value="1"/>
</dbReference>
<proteinExistence type="predicted"/>
<keyword evidence="4" id="KW-1185">Reference proteome</keyword>
<dbReference type="Proteomes" id="UP000295510">
    <property type="component" value="Unassembled WGS sequence"/>
</dbReference>
<dbReference type="Gene3D" id="3.40.50.410">
    <property type="entry name" value="von Willebrand factor, type A domain"/>
    <property type="match status" value="1"/>
</dbReference>
<comment type="caution">
    <text evidence="3">The sequence shown here is derived from an EMBL/GenBank/DDBJ whole genome shotgun (WGS) entry which is preliminary data.</text>
</comment>
<feature type="compositionally biased region" description="Low complexity" evidence="1">
    <location>
        <begin position="10"/>
        <end position="22"/>
    </location>
</feature>
<evidence type="ECO:0000256" key="1">
    <source>
        <dbReference type="SAM" id="MobiDB-lite"/>
    </source>
</evidence>
<feature type="domain" description="DUF58" evidence="2">
    <location>
        <begin position="65"/>
        <end position="284"/>
    </location>
</feature>
<dbReference type="EMBL" id="SNYL01000004">
    <property type="protein sequence ID" value="TDQ44041.1"/>
    <property type="molecule type" value="Genomic_DNA"/>
</dbReference>
<evidence type="ECO:0000313" key="4">
    <source>
        <dbReference type="Proteomes" id="UP000295510"/>
    </source>
</evidence>
<evidence type="ECO:0000259" key="2">
    <source>
        <dbReference type="Pfam" id="PF01882"/>
    </source>
</evidence>
<dbReference type="RefSeq" id="WP_133596227.1">
    <property type="nucleotide sequence ID" value="NZ_SNYL01000004.1"/>
</dbReference>
<dbReference type="PANTHER" id="PTHR33608:SF6">
    <property type="entry name" value="BLL2464 PROTEIN"/>
    <property type="match status" value="1"/>
</dbReference>
<dbReference type="PANTHER" id="PTHR33608">
    <property type="entry name" value="BLL2464 PROTEIN"/>
    <property type="match status" value="1"/>
</dbReference>
<reference evidence="3 4" key="1">
    <citation type="submission" date="2019-03" db="EMBL/GenBank/DDBJ databases">
        <title>Genomic Encyclopedia of Type Strains, Phase IV (KMG-IV): sequencing the most valuable type-strain genomes for metagenomic binning, comparative biology and taxonomic classification.</title>
        <authorList>
            <person name="Goeker M."/>
        </authorList>
    </citation>
    <scope>NUCLEOTIDE SEQUENCE [LARGE SCALE GENOMIC DNA]</scope>
    <source>
        <strain evidence="3 4">DSM 19605</strain>
    </source>
</reference>
<organism evidence="3 4">
    <name type="scientific">Tepidicella xavieri</name>
    <dbReference type="NCBI Taxonomy" id="360241"/>
    <lineage>
        <taxon>Bacteria</taxon>
        <taxon>Pseudomonadati</taxon>
        <taxon>Pseudomonadota</taxon>
        <taxon>Betaproteobacteria</taxon>
        <taxon>Burkholderiales</taxon>
        <taxon>Tepidicella</taxon>
    </lineage>
</organism>
<protein>
    <submittedName>
        <fullName evidence="3">Uncharacterized protein DUF58</fullName>
    </submittedName>
</protein>
<accession>A0A4R6UBR3</accession>
<dbReference type="InterPro" id="IPR002881">
    <property type="entry name" value="DUF58"/>
</dbReference>